<organism evidence="2 3">
    <name type="scientific">Hordeum vulgare subsp. vulgare</name>
    <name type="common">Domesticated barley</name>
    <dbReference type="NCBI Taxonomy" id="112509"/>
    <lineage>
        <taxon>Eukaryota</taxon>
        <taxon>Viridiplantae</taxon>
        <taxon>Streptophyta</taxon>
        <taxon>Embryophyta</taxon>
        <taxon>Tracheophyta</taxon>
        <taxon>Spermatophyta</taxon>
        <taxon>Magnoliopsida</taxon>
        <taxon>Liliopsida</taxon>
        <taxon>Poales</taxon>
        <taxon>Poaceae</taxon>
        <taxon>BOP clade</taxon>
        <taxon>Pooideae</taxon>
        <taxon>Triticodae</taxon>
        <taxon>Triticeae</taxon>
        <taxon>Hordeinae</taxon>
        <taxon>Hordeum</taxon>
    </lineage>
</organism>
<dbReference type="GO" id="GO:0015074">
    <property type="term" value="P:DNA integration"/>
    <property type="evidence" value="ECO:0007669"/>
    <property type="project" value="InterPro"/>
</dbReference>
<name>A0A8I6YEV4_HORVV</name>
<dbReference type="Gene3D" id="3.30.420.10">
    <property type="entry name" value="Ribonuclease H-like superfamily/Ribonuclease H"/>
    <property type="match status" value="1"/>
</dbReference>
<evidence type="ECO:0000313" key="2">
    <source>
        <dbReference type="EnsemblPlants" id="HORVU.MOREX.r3.5HG0458810.1.CDS1"/>
    </source>
</evidence>
<dbReference type="PANTHER" id="PTHR37984:SF5">
    <property type="entry name" value="PROTEIN NYNRIN-LIKE"/>
    <property type="match status" value="1"/>
</dbReference>
<dbReference type="SMR" id="A0A8I6YEV4"/>
<dbReference type="AlphaFoldDB" id="A0A8I6YEV4"/>
<dbReference type="Proteomes" id="UP000011116">
    <property type="component" value="Chromosome 5H"/>
</dbReference>
<dbReference type="InterPro" id="IPR012337">
    <property type="entry name" value="RNaseH-like_sf"/>
</dbReference>
<evidence type="ECO:0000259" key="1">
    <source>
        <dbReference type="PROSITE" id="PS50994"/>
    </source>
</evidence>
<dbReference type="Gramene" id="HORVU.MOREX.r3.5HG0458810.1">
    <property type="protein sequence ID" value="HORVU.MOREX.r3.5HG0458810.1.CDS1"/>
    <property type="gene ID" value="HORVU.MOREX.r3.5HG0458810"/>
</dbReference>
<accession>A0A8I6YEV4</accession>
<dbReference type="PANTHER" id="PTHR37984">
    <property type="entry name" value="PROTEIN CBG26694"/>
    <property type="match status" value="1"/>
</dbReference>
<dbReference type="EnsemblPlants" id="HORVU.MOREX.r3.5HG0458810.1">
    <property type="protein sequence ID" value="HORVU.MOREX.r3.5HG0458810.1.CDS1"/>
    <property type="gene ID" value="HORVU.MOREX.r3.5HG0458810"/>
</dbReference>
<dbReference type="SUPFAM" id="SSF53098">
    <property type="entry name" value="Ribonuclease H-like"/>
    <property type="match status" value="1"/>
</dbReference>
<evidence type="ECO:0000313" key="3">
    <source>
        <dbReference type="Proteomes" id="UP000011116"/>
    </source>
</evidence>
<reference evidence="2" key="3">
    <citation type="submission" date="2022-01" db="UniProtKB">
        <authorList>
            <consortium name="EnsemblPlants"/>
        </authorList>
    </citation>
    <scope>IDENTIFICATION</scope>
    <source>
        <strain evidence="2">subsp. vulgare</strain>
    </source>
</reference>
<dbReference type="InterPro" id="IPR001584">
    <property type="entry name" value="Integrase_cat-core"/>
</dbReference>
<feature type="domain" description="Integrase catalytic" evidence="1">
    <location>
        <begin position="1"/>
        <end position="113"/>
    </location>
</feature>
<dbReference type="InterPro" id="IPR036397">
    <property type="entry name" value="RNaseH_sf"/>
</dbReference>
<dbReference type="PROSITE" id="PS50994">
    <property type="entry name" value="INTEGRASE"/>
    <property type="match status" value="1"/>
</dbReference>
<dbReference type="InterPro" id="IPR050951">
    <property type="entry name" value="Retrovirus_Pol_polyprotein"/>
</dbReference>
<proteinExistence type="predicted"/>
<reference evidence="3" key="1">
    <citation type="journal article" date="2012" name="Nature">
        <title>A physical, genetic and functional sequence assembly of the barley genome.</title>
        <authorList>
            <consortium name="The International Barley Genome Sequencing Consortium"/>
            <person name="Mayer K.F."/>
            <person name="Waugh R."/>
            <person name="Brown J.W."/>
            <person name="Schulman A."/>
            <person name="Langridge P."/>
            <person name="Platzer M."/>
            <person name="Fincher G.B."/>
            <person name="Muehlbauer G.J."/>
            <person name="Sato K."/>
            <person name="Close T.J."/>
            <person name="Wise R.P."/>
            <person name="Stein N."/>
        </authorList>
    </citation>
    <scope>NUCLEOTIDE SEQUENCE [LARGE SCALE GENOMIC DNA]</scope>
    <source>
        <strain evidence="3">cv. Morex</strain>
    </source>
</reference>
<dbReference type="GO" id="GO:0003676">
    <property type="term" value="F:nucleic acid binding"/>
    <property type="evidence" value="ECO:0007669"/>
    <property type="project" value="InterPro"/>
</dbReference>
<keyword evidence="3" id="KW-1185">Reference proteome</keyword>
<reference evidence="2" key="2">
    <citation type="submission" date="2020-10" db="EMBL/GenBank/DDBJ databases">
        <authorList>
            <person name="Scholz U."/>
            <person name="Mascher M."/>
            <person name="Fiebig A."/>
        </authorList>
    </citation>
    <scope>NUCLEOTIDE SEQUENCE [LARGE SCALE GENOMIC DNA]</scope>
    <source>
        <strain evidence="2">cv. Morex</strain>
    </source>
</reference>
<sequence length="113" mass="13154">MLKGIIFLRLGVSRYLMTNDGSHFIYGVFCKLLAKYDVNHRITLPHQPESSGQVDLSNREIKSILQKIVNRSRKDWSKKFNDASWAYRTAYKNPMGMSLIKWSMGNHDIYLLS</sequence>
<protein>
    <recommendedName>
        <fullName evidence="1">Integrase catalytic domain-containing protein</fullName>
    </recommendedName>
</protein>